<dbReference type="Proteomes" id="UP001145114">
    <property type="component" value="Unassembled WGS sequence"/>
</dbReference>
<evidence type="ECO:0000313" key="1">
    <source>
        <dbReference type="EMBL" id="KAJ1674660.1"/>
    </source>
</evidence>
<keyword evidence="2" id="KW-1185">Reference proteome</keyword>
<organism evidence="1 2">
    <name type="scientific">Spiromyces aspiralis</name>
    <dbReference type="NCBI Taxonomy" id="68401"/>
    <lineage>
        <taxon>Eukaryota</taxon>
        <taxon>Fungi</taxon>
        <taxon>Fungi incertae sedis</taxon>
        <taxon>Zoopagomycota</taxon>
        <taxon>Kickxellomycotina</taxon>
        <taxon>Kickxellomycetes</taxon>
        <taxon>Kickxellales</taxon>
        <taxon>Kickxellaceae</taxon>
        <taxon>Spiromyces</taxon>
    </lineage>
</organism>
<evidence type="ECO:0000313" key="2">
    <source>
        <dbReference type="Proteomes" id="UP001145114"/>
    </source>
</evidence>
<comment type="caution">
    <text evidence="1">The sequence shown here is derived from an EMBL/GenBank/DDBJ whole genome shotgun (WGS) entry which is preliminary data.</text>
</comment>
<gene>
    <name evidence="1" type="ORF">EV182_002825</name>
</gene>
<name>A0ACC1HDI0_9FUNG</name>
<proteinExistence type="predicted"/>
<dbReference type="EMBL" id="JAMZIH010005782">
    <property type="protein sequence ID" value="KAJ1674660.1"/>
    <property type="molecule type" value="Genomic_DNA"/>
</dbReference>
<accession>A0ACC1HDI0</accession>
<feature type="non-terminal residue" evidence="1">
    <location>
        <position position="224"/>
    </location>
</feature>
<sequence length="224" mass="24029">MANGGINRNNKYQRLNQRQTDDHEDAGNDNHPSSSANSLLRGPANQHHVPSALDYEEDENDNDNTVATGDDNDNGDSGDRRRSGDSETLTTTTATRTTAHSSDNDNSRDRRPYPASNDSYVLETIELSDIYAKDRDGENGVSVPPPPSYEQSEGATSHSPGPIPSASTATAPGEASQTGQGQQAHTTDGVFSNIAAKPDLYMGYENGVPSEPLPSYNDIYGRSD</sequence>
<reference evidence="1" key="1">
    <citation type="submission" date="2022-06" db="EMBL/GenBank/DDBJ databases">
        <title>Phylogenomic reconstructions and comparative analyses of Kickxellomycotina fungi.</title>
        <authorList>
            <person name="Reynolds N.K."/>
            <person name="Stajich J.E."/>
            <person name="Barry K."/>
            <person name="Grigoriev I.V."/>
            <person name="Crous P."/>
            <person name="Smith M.E."/>
        </authorList>
    </citation>
    <scope>NUCLEOTIDE SEQUENCE</scope>
    <source>
        <strain evidence="1">RSA 2271</strain>
    </source>
</reference>
<protein>
    <submittedName>
        <fullName evidence="1">Uncharacterized protein</fullName>
    </submittedName>
</protein>